<organism evidence="1 2">
    <name type="scientific">Candidatus Collierbacteria bacterium RIFCSPHIGHO2_02_FULL_49_10</name>
    <dbReference type="NCBI Taxonomy" id="1817723"/>
    <lineage>
        <taxon>Bacteria</taxon>
        <taxon>Candidatus Collieribacteriota</taxon>
    </lineage>
</organism>
<reference evidence="1 2" key="1">
    <citation type="journal article" date="2016" name="Nat. Commun.">
        <title>Thousands of microbial genomes shed light on interconnected biogeochemical processes in an aquifer system.</title>
        <authorList>
            <person name="Anantharaman K."/>
            <person name="Brown C.T."/>
            <person name="Hug L.A."/>
            <person name="Sharon I."/>
            <person name="Castelle C.J."/>
            <person name="Probst A.J."/>
            <person name="Thomas B.C."/>
            <person name="Singh A."/>
            <person name="Wilkins M.J."/>
            <person name="Karaoz U."/>
            <person name="Brodie E.L."/>
            <person name="Williams K.H."/>
            <person name="Hubbard S.S."/>
            <person name="Banfield J.F."/>
        </authorList>
    </citation>
    <scope>NUCLEOTIDE SEQUENCE [LARGE SCALE GENOMIC DNA]</scope>
</reference>
<accession>A0A1F5ETB5</accession>
<evidence type="ECO:0000313" key="2">
    <source>
        <dbReference type="Proteomes" id="UP000177390"/>
    </source>
</evidence>
<gene>
    <name evidence="1" type="ORF">A3D09_00185</name>
</gene>
<sequence>MNRREFFKLCGALGAGAVLPRPGDPRLLLGVDDNEPGEMGPLGDGADLDLTYFWDGNVYILWPDRGRVRVSASLFIEKWTTFNYDVDIGPKSPKAIILPRNVTQLEWNSSEAIHELGTLVLRPGDEFALTEEIDPFDALTPNEYGDKGRQGDGYINFLNGICNMATTFGEVLGIVIEVNGVWIPFFIARPTSIQPHNYAHNPAYYDYAYNGLGIGVSPTVDRGHLPLMLNPNLPRSVVLRLHMEARDTQPDKKRAGIYKPTVVAEIEGLPSGTRVGYQRPTANRETIVQRVIGAKDYIMWNARSVYFDKTGAPIVGEPIPSFIPFDSSSAVEVTSMMETIMSSYSGSSGTPNAMFQEAMFPGGVARPGTHIGTDSVYWERSDTLLPIAEGDLPSPMNRMSQKELLRILSWNNIADKRNRRYEKGRGVVAVKDWAQAYRFKGYPIAAPIPRWMTMRKQLITASIFYDWMAVDPGATLLGWRPVTSSEEAQALANAGYFVTVIPRNKRSSGLSPIAVVAPGDGKIDKSGIFWPNAVDGVWRFGPKNGKTVRDCVGYTINNGDYFPPAYFAWFPPDWS</sequence>
<protein>
    <submittedName>
        <fullName evidence="1">Uncharacterized protein</fullName>
    </submittedName>
</protein>
<dbReference type="Proteomes" id="UP000177390">
    <property type="component" value="Unassembled WGS sequence"/>
</dbReference>
<comment type="caution">
    <text evidence="1">The sequence shown here is derived from an EMBL/GenBank/DDBJ whole genome shotgun (WGS) entry which is preliminary data.</text>
</comment>
<dbReference type="EMBL" id="MFAH01000050">
    <property type="protein sequence ID" value="OGD70600.1"/>
    <property type="molecule type" value="Genomic_DNA"/>
</dbReference>
<evidence type="ECO:0000313" key="1">
    <source>
        <dbReference type="EMBL" id="OGD70600.1"/>
    </source>
</evidence>
<dbReference type="Gene3D" id="3.90.1720.10">
    <property type="entry name" value="endopeptidase domain like (from Nostoc punctiforme)"/>
    <property type="match status" value="1"/>
</dbReference>
<proteinExistence type="predicted"/>
<name>A0A1F5ETB5_9BACT</name>
<dbReference type="AlphaFoldDB" id="A0A1F5ETB5"/>